<sequence>MKFKILLSALLICLLTVATAQKKRIIKPTDKTYAQGGLQDRAYWSHLLYKIASPVILNLANSTLKKTCRLKKLQAMP</sequence>
<proteinExistence type="predicted"/>
<dbReference type="Proteomes" id="UP001202248">
    <property type="component" value="Unassembled WGS sequence"/>
</dbReference>
<name>A0ABS9SF80_9BACT</name>
<feature type="signal peptide" evidence="1">
    <location>
        <begin position="1"/>
        <end position="20"/>
    </location>
</feature>
<comment type="caution">
    <text evidence="2">The sequence shown here is derived from an EMBL/GenBank/DDBJ whole genome shotgun (WGS) entry which is preliminary data.</text>
</comment>
<evidence type="ECO:0000313" key="2">
    <source>
        <dbReference type="EMBL" id="MCH5597018.1"/>
    </source>
</evidence>
<dbReference type="RefSeq" id="WP_240826428.1">
    <property type="nucleotide sequence ID" value="NZ_JAKWBL010000001.1"/>
</dbReference>
<evidence type="ECO:0000256" key="1">
    <source>
        <dbReference type="SAM" id="SignalP"/>
    </source>
</evidence>
<gene>
    <name evidence="2" type="ORF">MKP09_03345</name>
</gene>
<dbReference type="EMBL" id="JAKWBL010000001">
    <property type="protein sequence ID" value="MCH5597018.1"/>
    <property type="molecule type" value="Genomic_DNA"/>
</dbReference>
<keyword evidence="3" id="KW-1185">Reference proteome</keyword>
<organism evidence="2 3">
    <name type="scientific">Niabella ginsengisoli</name>
    <dbReference type="NCBI Taxonomy" id="522298"/>
    <lineage>
        <taxon>Bacteria</taxon>
        <taxon>Pseudomonadati</taxon>
        <taxon>Bacteroidota</taxon>
        <taxon>Chitinophagia</taxon>
        <taxon>Chitinophagales</taxon>
        <taxon>Chitinophagaceae</taxon>
        <taxon>Niabella</taxon>
    </lineage>
</organism>
<protein>
    <submittedName>
        <fullName evidence="2">Uncharacterized protein</fullName>
    </submittedName>
</protein>
<keyword evidence="1" id="KW-0732">Signal</keyword>
<feature type="chain" id="PRO_5046819879" evidence="1">
    <location>
        <begin position="21"/>
        <end position="77"/>
    </location>
</feature>
<evidence type="ECO:0000313" key="3">
    <source>
        <dbReference type="Proteomes" id="UP001202248"/>
    </source>
</evidence>
<accession>A0ABS9SF80</accession>
<reference evidence="2 3" key="1">
    <citation type="submission" date="2022-02" db="EMBL/GenBank/DDBJ databases">
        <authorList>
            <person name="Min J."/>
        </authorList>
    </citation>
    <scope>NUCLEOTIDE SEQUENCE [LARGE SCALE GENOMIC DNA]</scope>
    <source>
        <strain evidence="2 3">GR10-1</strain>
    </source>
</reference>